<dbReference type="PANTHER" id="PTHR30485:SF1">
    <property type="entry name" value="CYTOCHROME YDHU-RELATED"/>
    <property type="match status" value="1"/>
</dbReference>
<feature type="transmembrane region" description="Helical" evidence="6">
    <location>
        <begin position="122"/>
        <end position="148"/>
    </location>
</feature>
<dbReference type="RefSeq" id="WP_096409764.1">
    <property type="nucleotide sequence ID" value="NZ_AP017372.2"/>
</dbReference>
<protein>
    <submittedName>
        <fullName evidence="8">Cytochrome B561</fullName>
    </submittedName>
</protein>
<dbReference type="SUPFAM" id="SSF81342">
    <property type="entry name" value="Transmembrane di-heme cytochromes"/>
    <property type="match status" value="1"/>
</dbReference>
<name>A0A0X8XAB2_HALHR</name>
<organism evidence="8 9">
    <name type="scientific">Halorhodospira halochloris</name>
    <name type="common">Ectothiorhodospira halochloris</name>
    <dbReference type="NCBI Taxonomy" id="1052"/>
    <lineage>
        <taxon>Bacteria</taxon>
        <taxon>Pseudomonadati</taxon>
        <taxon>Pseudomonadota</taxon>
        <taxon>Gammaproteobacteria</taxon>
        <taxon>Chromatiales</taxon>
        <taxon>Ectothiorhodospiraceae</taxon>
        <taxon>Halorhodospira</taxon>
    </lineage>
</organism>
<gene>
    <name evidence="8" type="ORF">HH1059_16830</name>
</gene>
<feature type="transmembrane region" description="Helical" evidence="6">
    <location>
        <begin position="160"/>
        <end position="183"/>
    </location>
</feature>
<feature type="transmembrane region" description="Helical" evidence="6">
    <location>
        <begin position="20"/>
        <end position="45"/>
    </location>
</feature>
<dbReference type="Gene3D" id="1.20.950.20">
    <property type="entry name" value="Transmembrane di-heme cytochromes, Chain C"/>
    <property type="match status" value="1"/>
</dbReference>
<feature type="transmembrane region" description="Helical" evidence="6">
    <location>
        <begin position="57"/>
        <end position="75"/>
    </location>
</feature>
<keyword evidence="9" id="KW-1185">Reference proteome</keyword>
<evidence type="ECO:0000256" key="2">
    <source>
        <dbReference type="ARBA" id="ARBA00022475"/>
    </source>
</evidence>
<dbReference type="InterPro" id="IPR011577">
    <property type="entry name" value="Cyt_b561_bac/Ni-Hgenase"/>
</dbReference>
<evidence type="ECO:0000256" key="6">
    <source>
        <dbReference type="SAM" id="Phobius"/>
    </source>
</evidence>
<dbReference type="PANTHER" id="PTHR30485">
    <property type="entry name" value="NI/FE-HYDROGENASE 1 B-TYPE CYTOCHROME SUBUNIT"/>
    <property type="match status" value="1"/>
</dbReference>
<keyword evidence="3 6" id="KW-0812">Transmembrane</keyword>
<accession>A0A0X8XAB2</accession>
<dbReference type="KEGG" id="hhk:HH1059_16830"/>
<dbReference type="Proteomes" id="UP000218890">
    <property type="component" value="Chromosome"/>
</dbReference>
<dbReference type="AlphaFoldDB" id="A0A0X8XAB2"/>
<dbReference type="GO" id="GO:0009055">
    <property type="term" value="F:electron transfer activity"/>
    <property type="evidence" value="ECO:0007669"/>
    <property type="project" value="InterPro"/>
</dbReference>
<evidence type="ECO:0000259" key="7">
    <source>
        <dbReference type="Pfam" id="PF01292"/>
    </source>
</evidence>
<sequence>MSNNDPSTRPKRIFSPFEIFWHWAQTLLIFGLLFTGLEMSGLFTLTGFESAFATHITLAWMLIGLWILAIFWHVTTGEWRNYMPTGQGLMSMLAYYAYGIFSGESKPYAKTAASKHNPLQRLAYFFFKAAIAPALWISGLLLLFYNLWRETLLGELLPLAAPAAVHVGAALALMVFLIVHIYLASTTGNPWYAHLRAMVTGYSNEHSTDSAEK</sequence>
<evidence type="ECO:0000256" key="1">
    <source>
        <dbReference type="ARBA" id="ARBA00004651"/>
    </source>
</evidence>
<dbReference type="InterPro" id="IPR051542">
    <property type="entry name" value="Hydrogenase_cytochrome"/>
</dbReference>
<dbReference type="OrthoDB" id="1117555at2"/>
<keyword evidence="4 6" id="KW-1133">Transmembrane helix</keyword>
<keyword evidence="2" id="KW-1003">Cell membrane</keyword>
<proteinExistence type="predicted"/>
<dbReference type="EMBL" id="AP017372">
    <property type="protein sequence ID" value="BAU58395.1"/>
    <property type="molecule type" value="Genomic_DNA"/>
</dbReference>
<keyword evidence="5 6" id="KW-0472">Membrane</keyword>
<reference evidence="8" key="1">
    <citation type="submission" date="2016-02" db="EMBL/GenBank/DDBJ databases">
        <title>Halorhodospira halochloris DSM-1059 complete genome, version 2.</title>
        <authorList>
            <person name="Tsukatani Y."/>
        </authorList>
    </citation>
    <scope>NUCLEOTIDE SEQUENCE</scope>
    <source>
        <strain evidence="8">DSM 1059</strain>
    </source>
</reference>
<evidence type="ECO:0000256" key="5">
    <source>
        <dbReference type="ARBA" id="ARBA00023136"/>
    </source>
</evidence>
<dbReference type="GO" id="GO:0022904">
    <property type="term" value="P:respiratory electron transport chain"/>
    <property type="evidence" value="ECO:0007669"/>
    <property type="project" value="InterPro"/>
</dbReference>
<dbReference type="GO" id="GO:0005886">
    <property type="term" value="C:plasma membrane"/>
    <property type="evidence" value="ECO:0007669"/>
    <property type="project" value="UniProtKB-SubCell"/>
</dbReference>
<comment type="subcellular location">
    <subcellularLocation>
        <location evidence="1">Cell membrane</location>
        <topology evidence="1">Multi-pass membrane protein</topology>
    </subcellularLocation>
</comment>
<feature type="domain" description="Cytochrome b561 bacterial/Ni-hydrogenase" evidence="7">
    <location>
        <begin position="14"/>
        <end position="201"/>
    </location>
</feature>
<evidence type="ECO:0000256" key="4">
    <source>
        <dbReference type="ARBA" id="ARBA00022989"/>
    </source>
</evidence>
<evidence type="ECO:0000313" key="8">
    <source>
        <dbReference type="EMBL" id="BAU58395.1"/>
    </source>
</evidence>
<evidence type="ECO:0000256" key="3">
    <source>
        <dbReference type="ARBA" id="ARBA00022692"/>
    </source>
</evidence>
<dbReference type="GO" id="GO:0020037">
    <property type="term" value="F:heme binding"/>
    <property type="evidence" value="ECO:0007669"/>
    <property type="project" value="TreeGrafter"/>
</dbReference>
<evidence type="ECO:0000313" key="9">
    <source>
        <dbReference type="Proteomes" id="UP000218890"/>
    </source>
</evidence>
<dbReference type="InterPro" id="IPR016174">
    <property type="entry name" value="Di-haem_cyt_TM"/>
</dbReference>
<dbReference type="Pfam" id="PF01292">
    <property type="entry name" value="Ni_hydr_CYTB"/>
    <property type="match status" value="1"/>
</dbReference>